<dbReference type="GO" id="GO:0034605">
    <property type="term" value="P:cellular response to heat"/>
    <property type="evidence" value="ECO:0007669"/>
    <property type="project" value="EnsemblPlants"/>
</dbReference>
<keyword evidence="5" id="KW-1185">Reference proteome</keyword>
<organism evidence="4 5">
    <name type="scientific">Coffea canephora</name>
    <name type="common">Robusta coffee</name>
    <dbReference type="NCBI Taxonomy" id="49390"/>
    <lineage>
        <taxon>Eukaryota</taxon>
        <taxon>Viridiplantae</taxon>
        <taxon>Streptophyta</taxon>
        <taxon>Embryophyta</taxon>
        <taxon>Tracheophyta</taxon>
        <taxon>Spermatophyta</taxon>
        <taxon>Magnoliopsida</taxon>
        <taxon>eudicotyledons</taxon>
        <taxon>Gunneridae</taxon>
        <taxon>Pentapetalae</taxon>
        <taxon>asterids</taxon>
        <taxon>lamiids</taxon>
        <taxon>Gentianales</taxon>
        <taxon>Rubiaceae</taxon>
        <taxon>Ixoroideae</taxon>
        <taxon>Gardenieae complex</taxon>
        <taxon>Bertiereae - Coffeeae clade</taxon>
        <taxon>Coffeeae</taxon>
        <taxon>Coffea</taxon>
    </lineage>
</organism>
<reference evidence="5" key="1">
    <citation type="journal article" date="2014" name="Science">
        <title>The coffee genome provides insight into the convergent evolution of caffeine biosynthesis.</title>
        <authorList>
            <person name="Denoeud F."/>
            <person name="Carretero-Paulet L."/>
            <person name="Dereeper A."/>
            <person name="Droc G."/>
            <person name="Guyot R."/>
            <person name="Pietrella M."/>
            <person name="Zheng C."/>
            <person name="Alberti A."/>
            <person name="Anthony F."/>
            <person name="Aprea G."/>
            <person name="Aury J.M."/>
            <person name="Bento P."/>
            <person name="Bernard M."/>
            <person name="Bocs S."/>
            <person name="Campa C."/>
            <person name="Cenci A."/>
            <person name="Combes M.C."/>
            <person name="Crouzillat D."/>
            <person name="Da Silva C."/>
            <person name="Daddiego L."/>
            <person name="De Bellis F."/>
            <person name="Dussert S."/>
            <person name="Garsmeur O."/>
            <person name="Gayraud T."/>
            <person name="Guignon V."/>
            <person name="Jahn K."/>
            <person name="Jamilloux V."/>
            <person name="Joet T."/>
            <person name="Labadie K."/>
            <person name="Lan T."/>
            <person name="Leclercq J."/>
            <person name="Lepelley M."/>
            <person name="Leroy T."/>
            <person name="Li L.T."/>
            <person name="Librado P."/>
            <person name="Lopez L."/>
            <person name="Munoz A."/>
            <person name="Noel B."/>
            <person name="Pallavicini A."/>
            <person name="Perrotta G."/>
            <person name="Poncet V."/>
            <person name="Pot D."/>
            <person name="Priyono X."/>
            <person name="Rigoreau M."/>
            <person name="Rouard M."/>
            <person name="Rozas J."/>
            <person name="Tranchant-Dubreuil C."/>
            <person name="VanBuren R."/>
            <person name="Zhang Q."/>
            <person name="Andrade A.C."/>
            <person name="Argout X."/>
            <person name="Bertrand B."/>
            <person name="de Kochko A."/>
            <person name="Graziosi G."/>
            <person name="Henry R.J."/>
            <person name="Jayarama X."/>
            <person name="Ming R."/>
            <person name="Nagai C."/>
            <person name="Rounsley S."/>
            <person name="Sankoff D."/>
            <person name="Giuliano G."/>
            <person name="Albert V.A."/>
            <person name="Wincker P."/>
            <person name="Lashermes P."/>
        </authorList>
    </citation>
    <scope>NUCLEOTIDE SEQUENCE [LARGE SCALE GENOMIC DNA]</scope>
    <source>
        <strain evidence="5">cv. DH200-94</strain>
    </source>
</reference>
<dbReference type="PhylomeDB" id="A0A068UFC8"/>
<feature type="region of interest" description="Disordered" evidence="2">
    <location>
        <begin position="73"/>
        <end position="102"/>
    </location>
</feature>
<evidence type="ECO:0000313" key="4">
    <source>
        <dbReference type="EMBL" id="CDP07245.1"/>
    </source>
</evidence>
<gene>
    <name evidence="4" type="ORF">GSCOC_T00024453001</name>
</gene>
<evidence type="ECO:0000256" key="2">
    <source>
        <dbReference type="SAM" id="MobiDB-lite"/>
    </source>
</evidence>
<evidence type="ECO:0000313" key="5">
    <source>
        <dbReference type="Proteomes" id="UP000295252"/>
    </source>
</evidence>
<feature type="disulfide bond" evidence="1">
    <location>
        <begin position="179"/>
        <end position="188"/>
    </location>
</feature>
<sequence>MDGCTSTTPPHRLLLSKIDSLNKQTGNRMSIVDTVVMANFTTVKNHHPVLAAAGAPPLSFRFSWCASGAVTAGRENRKQMRGGSSPSGMVIPKAGRMRRSGAQATTMMMGKYKGTQMREKQLTEMIEKKVREAKEVCGEDGKSDECKVAWDEVEEVSQAKADLRLKLEIMHQDPLESFCQDNPETDECRIYED</sequence>
<dbReference type="AlphaFoldDB" id="A0A068UFC8"/>
<dbReference type="Gramene" id="CDP07245">
    <property type="protein sequence ID" value="CDP07245"/>
    <property type="gene ID" value="GSCOC_T00024453001"/>
</dbReference>
<feature type="disulfide bond" evidence="1">
    <location>
        <begin position="137"/>
        <end position="146"/>
    </location>
</feature>
<name>A0A068UFC8_COFCA</name>
<dbReference type="SMART" id="SM01093">
    <property type="entry name" value="CP12"/>
    <property type="match status" value="1"/>
</dbReference>
<dbReference type="GO" id="GO:0032991">
    <property type="term" value="C:protein-containing complex"/>
    <property type="evidence" value="ECO:0007669"/>
    <property type="project" value="EnsemblPlants"/>
</dbReference>
<dbReference type="InterPro" id="IPR003823">
    <property type="entry name" value="CP12_dom"/>
</dbReference>
<dbReference type="GO" id="GO:0080153">
    <property type="term" value="P:negative regulation of reductive pentose-phosphate cycle"/>
    <property type="evidence" value="ECO:0007669"/>
    <property type="project" value="EnsemblPlants"/>
</dbReference>
<dbReference type="InterPro" id="IPR039314">
    <property type="entry name" value="CP12-like"/>
</dbReference>
<dbReference type="PANTHER" id="PTHR33921">
    <property type="entry name" value="CALVIN CYCLE PROTEIN CP12-2, CHLOROPLASTIC"/>
    <property type="match status" value="1"/>
</dbReference>
<dbReference type="Pfam" id="PF02672">
    <property type="entry name" value="CP12"/>
    <property type="match status" value="1"/>
</dbReference>
<keyword evidence="1" id="KW-1015">Disulfide bond</keyword>
<dbReference type="OrthoDB" id="4362at2759"/>
<protein>
    <recommendedName>
        <fullName evidence="3">CP12 domain-containing protein</fullName>
    </recommendedName>
</protein>
<feature type="domain" description="CP12" evidence="3">
    <location>
        <begin position="122"/>
        <end position="193"/>
    </location>
</feature>
<dbReference type="Proteomes" id="UP000295252">
    <property type="component" value="Chromosome II"/>
</dbReference>
<dbReference type="GO" id="GO:0009507">
    <property type="term" value="C:chloroplast"/>
    <property type="evidence" value="ECO:0007669"/>
    <property type="project" value="EnsemblPlants"/>
</dbReference>
<proteinExistence type="predicted"/>
<evidence type="ECO:0000259" key="3">
    <source>
        <dbReference type="SMART" id="SM01093"/>
    </source>
</evidence>
<accession>A0A068UFC8</accession>
<dbReference type="GO" id="GO:0071454">
    <property type="term" value="P:cellular response to anoxia"/>
    <property type="evidence" value="ECO:0007669"/>
    <property type="project" value="EnsemblPlants"/>
</dbReference>
<dbReference type="EMBL" id="HG739110">
    <property type="protein sequence ID" value="CDP07245.1"/>
    <property type="molecule type" value="Genomic_DNA"/>
</dbReference>
<dbReference type="InParanoid" id="A0A068UFC8"/>
<dbReference type="PANTHER" id="PTHR33921:SF16">
    <property type="entry name" value="CALVIN CYCLE PROTEIN CP12-3, CHLOROPLASTIC"/>
    <property type="match status" value="1"/>
</dbReference>
<evidence type="ECO:0000256" key="1">
    <source>
        <dbReference type="PIRSR" id="PIRSR639314-50"/>
    </source>
</evidence>